<comment type="caution">
    <text evidence="1">The sequence shown here is derived from an EMBL/GenBank/DDBJ whole genome shotgun (WGS) entry which is preliminary data.</text>
</comment>
<name>A0A948RUT4_UNCEI</name>
<proteinExistence type="predicted"/>
<evidence type="ECO:0000313" key="2">
    <source>
        <dbReference type="Proteomes" id="UP000777784"/>
    </source>
</evidence>
<dbReference type="AlphaFoldDB" id="A0A948RUT4"/>
<gene>
    <name evidence="1" type="ORF">KJ970_10775</name>
</gene>
<dbReference type="EMBL" id="JAHJDP010000061">
    <property type="protein sequence ID" value="MBU2691398.1"/>
    <property type="molecule type" value="Genomic_DNA"/>
</dbReference>
<reference evidence="1" key="1">
    <citation type="submission" date="2021-05" db="EMBL/GenBank/DDBJ databases">
        <title>Energy efficiency and biological interactions define the core microbiome of deep oligotrophic groundwater.</title>
        <authorList>
            <person name="Mehrshad M."/>
            <person name="Lopez-Fernandez M."/>
            <person name="Bell E."/>
            <person name="Bernier-Latmani R."/>
            <person name="Bertilsson S."/>
            <person name="Dopson M."/>
        </authorList>
    </citation>
    <scope>NUCLEOTIDE SEQUENCE</scope>
    <source>
        <strain evidence="1">Modern_marine.mb.64</strain>
    </source>
</reference>
<organism evidence="1 2">
    <name type="scientific">Eiseniibacteriota bacterium</name>
    <dbReference type="NCBI Taxonomy" id="2212470"/>
    <lineage>
        <taxon>Bacteria</taxon>
        <taxon>Candidatus Eiseniibacteriota</taxon>
    </lineage>
</organism>
<protein>
    <submittedName>
        <fullName evidence="1">Uncharacterized protein</fullName>
    </submittedName>
</protein>
<dbReference type="Proteomes" id="UP000777784">
    <property type="component" value="Unassembled WGS sequence"/>
</dbReference>
<accession>A0A948RUT4</accession>
<evidence type="ECO:0000313" key="1">
    <source>
        <dbReference type="EMBL" id="MBU2691398.1"/>
    </source>
</evidence>
<sequence length="84" mass="9789">MHWEQVNEAVKVRADFQGGAISPLLIKRGEKTVRVRGVNTRWIDTQGRHRLCYFSVTTDSGDIYQLRFHGGEMTWLLEYVMFEG</sequence>